<proteinExistence type="predicted"/>
<protein>
    <submittedName>
        <fullName evidence="1">Uncharacterized protein</fullName>
    </submittedName>
</protein>
<dbReference type="Proteomes" id="UP001566132">
    <property type="component" value="Unassembled WGS sequence"/>
</dbReference>
<name>A0ABD1E6K4_HYPHA</name>
<dbReference type="AlphaFoldDB" id="A0ABD1E6K4"/>
<comment type="caution">
    <text evidence="1">The sequence shown here is derived from an EMBL/GenBank/DDBJ whole genome shotgun (WGS) entry which is preliminary data.</text>
</comment>
<accession>A0ABD1E6K4</accession>
<keyword evidence="2" id="KW-1185">Reference proteome</keyword>
<sequence length="103" mass="11517">MVLTTRLTLDGLVFSGKFFGVRTAHGHGENATRTPQDPGWATVIQRNIHQVQQGAGRLNKSGHQQLKAQGTSREIQGRLHVFVFLNFSGSPIWEIIRQRPTND</sequence>
<evidence type="ECO:0000313" key="2">
    <source>
        <dbReference type="Proteomes" id="UP001566132"/>
    </source>
</evidence>
<organism evidence="1 2">
    <name type="scientific">Hypothenemus hampei</name>
    <name type="common">Coffee berry borer</name>
    <dbReference type="NCBI Taxonomy" id="57062"/>
    <lineage>
        <taxon>Eukaryota</taxon>
        <taxon>Metazoa</taxon>
        <taxon>Ecdysozoa</taxon>
        <taxon>Arthropoda</taxon>
        <taxon>Hexapoda</taxon>
        <taxon>Insecta</taxon>
        <taxon>Pterygota</taxon>
        <taxon>Neoptera</taxon>
        <taxon>Endopterygota</taxon>
        <taxon>Coleoptera</taxon>
        <taxon>Polyphaga</taxon>
        <taxon>Cucujiformia</taxon>
        <taxon>Curculionidae</taxon>
        <taxon>Scolytinae</taxon>
        <taxon>Hypothenemus</taxon>
    </lineage>
</organism>
<evidence type="ECO:0000313" key="1">
    <source>
        <dbReference type="EMBL" id="KAL1488681.1"/>
    </source>
</evidence>
<reference evidence="1 2" key="1">
    <citation type="submission" date="2024-05" db="EMBL/GenBank/DDBJ databases">
        <title>Genetic variation in Jamaican populations of the coffee berry borer (Hypothenemus hampei).</title>
        <authorList>
            <person name="Errbii M."/>
            <person name="Myrie A."/>
        </authorList>
    </citation>
    <scope>NUCLEOTIDE SEQUENCE [LARGE SCALE GENOMIC DNA]</scope>
    <source>
        <strain evidence="1">JA-Hopewell-2020-01-JO</strain>
        <tissue evidence="1">Whole body</tissue>
    </source>
</reference>
<dbReference type="EMBL" id="JBDJPC010000013">
    <property type="protein sequence ID" value="KAL1488681.1"/>
    <property type="molecule type" value="Genomic_DNA"/>
</dbReference>
<gene>
    <name evidence="1" type="ORF">ABEB36_014480</name>
</gene>